<feature type="compositionally biased region" description="Polar residues" evidence="1">
    <location>
        <begin position="1"/>
        <end position="35"/>
    </location>
</feature>
<evidence type="ECO:0000313" key="2">
    <source>
        <dbReference type="EMBL" id="CAH1786128.1"/>
    </source>
</evidence>
<feature type="region of interest" description="Disordered" evidence="1">
    <location>
        <begin position="251"/>
        <end position="270"/>
    </location>
</feature>
<dbReference type="Pfam" id="PF07004">
    <property type="entry name" value="SHIPPO-rpt"/>
    <property type="match status" value="2"/>
</dbReference>
<dbReference type="EMBL" id="CAIIXF020000006">
    <property type="protein sequence ID" value="CAH1786128.1"/>
    <property type="molecule type" value="Genomic_DNA"/>
</dbReference>
<feature type="compositionally biased region" description="Polar residues" evidence="1">
    <location>
        <begin position="109"/>
        <end position="121"/>
    </location>
</feature>
<dbReference type="AlphaFoldDB" id="A0A8J1U362"/>
<evidence type="ECO:0000256" key="1">
    <source>
        <dbReference type="SAM" id="MobiDB-lite"/>
    </source>
</evidence>
<dbReference type="Proteomes" id="UP000749559">
    <property type="component" value="Unassembled WGS sequence"/>
</dbReference>
<feature type="region of interest" description="Disordered" evidence="1">
    <location>
        <begin position="1"/>
        <end position="150"/>
    </location>
</feature>
<dbReference type="OrthoDB" id="406368at2759"/>
<reference evidence="2" key="1">
    <citation type="submission" date="2022-03" db="EMBL/GenBank/DDBJ databases">
        <authorList>
            <person name="Martin C."/>
        </authorList>
    </citation>
    <scope>NUCLEOTIDE SEQUENCE</scope>
</reference>
<dbReference type="InterPro" id="IPR010736">
    <property type="entry name" value="SHIPPO-rpt"/>
</dbReference>
<keyword evidence="3" id="KW-1185">Reference proteome</keyword>
<name>A0A8J1U362_OWEFU</name>
<comment type="caution">
    <text evidence="2">The sequence shown here is derived from an EMBL/GenBank/DDBJ whole genome shotgun (WGS) entry which is preliminary data.</text>
</comment>
<sequence length="429" mass="47862">MEDNTQTSEPSKGNPQAQNEAKNVSNEPAENTNTKDTSENHESDIVGTQSNTSKSEKLKHKSENDGTLSRKTPRSESKSIKDDTTTHTDNMDRNISNSKTNHKNRDSTENSATHLPDLTNQDTDDASYYESSEPKTPRNTNIARSPRELPVLEPNRAQIAAIPSPPYHIQKEWSMMSLNREIQRCRNPPKAMKLTTVTMSARQAKTNGRASASHYVEMPPKPEKVIKWNEATDARPPLRIDMDGPDPVTYSPRNAPLNETNSPKYTFGSKPYTDKPYGGGRTSWAKQWFQSSHPYHQKADFYSERTWPTPAHYKKQPLLGVRQPTSLTYPAFTFGLKLNGKGMAKKGAGREPAPNDYNRDNADNLTMNRAPTLSHSFRHGGTVLWHNTETTPGPGAYDPGLPDKSSRRNFTIRGNRGQATGVLGPYASV</sequence>
<protein>
    <submittedName>
        <fullName evidence="2">Uncharacterized protein</fullName>
    </submittedName>
</protein>
<proteinExistence type="predicted"/>
<gene>
    <name evidence="2" type="ORF">OFUS_LOCUS12083</name>
</gene>
<accession>A0A8J1U362</accession>
<organism evidence="2 3">
    <name type="scientific">Owenia fusiformis</name>
    <name type="common">Polychaete worm</name>
    <dbReference type="NCBI Taxonomy" id="6347"/>
    <lineage>
        <taxon>Eukaryota</taxon>
        <taxon>Metazoa</taxon>
        <taxon>Spiralia</taxon>
        <taxon>Lophotrochozoa</taxon>
        <taxon>Annelida</taxon>
        <taxon>Polychaeta</taxon>
        <taxon>Sedentaria</taxon>
        <taxon>Canalipalpata</taxon>
        <taxon>Sabellida</taxon>
        <taxon>Oweniida</taxon>
        <taxon>Oweniidae</taxon>
        <taxon>Owenia</taxon>
    </lineage>
</organism>
<feature type="compositionally biased region" description="Basic and acidic residues" evidence="1">
    <location>
        <begin position="73"/>
        <end position="92"/>
    </location>
</feature>
<evidence type="ECO:0000313" key="3">
    <source>
        <dbReference type="Proteomes" id="UP000749559"/>
    </source>
</evidence>